<proteinExistence type="predicted"/>
<evidence type="ECO:0000313" key="4">
    <source>
        <dbReference type="Proteomes" id="UP000005408"/>
    </source>
</evidence>
<evidence type="ECO:0000259" key="2">
    <source>
        <dbReference type="PROSITE" id="PS50041"/>
    </source>
</evidence>
<dbReference type="CDD" id="cd00037">
    <property type="entry name" value="CLECT"/>
    <property type="match status" value="1"/>
</dbReference>
<keyword evidence="4" id="KW-1185">Reference proteome</keyword>
<dbReference type="SMART" id="SM00034">
    <property type="entry name" value="CLECT"/>
    <property type="match status" value="1"/>
</dbReference>
<evidence type="ECO:0000313" key="3">
    <source>
        <dbReference type="EnsemblMetazoa" id="G26960.1:cds"/>
    </source>
</evidence>
<keyword evidence="1" id="KW-0732">Signal</keyword>
<sequence>MYMHLGFYVLCSCCIVCISRCQNTCTNEACEPPFEKLTNASSCYYISRDLVGGDEAFARCINIGGYLANFETLEEAMLMKQNLKEMNSGLHFFVGGRNINRRKPGGDWRWIKNGAMTKMSYFAFGGGEPDGIDSQPQDCMFFNPFDYHRFYDIPCDIHKGGYICEK</sequence>
<feature type="domain" description="C-type lectin" evidence="2">
    <location>
        <begin position="39"/>
        <end position="156"/>
    </location>
</feature>
<dbReference type="InterPro" id="IPR001304">
    <property type="entry name" value="C-type_lectin-like"/>
</dbReference>
<feature type="signal peptide" evidence="1">
    <location>
        <begin position="1"/>
        <end position="21"/>
    </location>
</feature>
<dbReference type="PROSITE" id="PS50041">
    <property type="entry name" value="C_TYPE_LECTIN_2"/>
    <property type="match status" value="1"/>
</dbReference>
<dbReference type="AlphaFoldDB" id="A0A8W8L6Y4"/>
<protein>
    <recommendedName>
        <fullName evidence="2">C-type lectin domain-containing protein</fullName>
    </recommendedName>
</protein>
<dbReference type="Gene3D" id="3.10.100.10">
    <property type="entry name" value="Mannose-Binding Protein A, subunit A"/>
    <property type="match status" value="1"/>
</dbReference>
<organism evidence="3 4">
    <name type="scientific">Magallana gigas</name>
    <name type="common">Pacific oyster</name>
    <name type="synonym">Crassostrea gigas</name>
    <dbReference type="NCBI Taxonomy" id="29159"/>
    <lineage>
        <taxon>Eukaryota</taxon>
        <taxon>Metazoa</taxon>
        <taxon>Spiralia</taxon>
        <taxon>Lophotrochozoa</taxon>
        <taxon>Mollusca</taxon>
        <taxon>Bivalvia</taxon>
        <taxon>Autobranchia</taxon>
        <taxon>Pteriomorphia</taxon>
        <taxon>Ostreida</taxon>
        <taxon>Ostreoidea</taxon>
        <taxon>Ostreidae</taxon>
        <taxon>Magallana</taxon>
    </lineage>
</organism>
<reference evidence="3" key="1">
    <citation type="submission" date="2022-08" db="UniProtKB">
        <authorList>
            <consortium name="EnsemblMetazoa"/>
        </authorList>
    </citation>
    <scope>IDENTIFICATION</scope>
    <source>
        <strain evidence="3">05x7-T-G4-1.051#20</strain>
    </source>
</reference>
<dbReference type="InterPro" id="IPR016187">
    <property type="entry name" value="CTDL_fold"/>
</dbReference>
<evidence type="ECO:0000256" key="1">
    <source>
        <dbReference type="SAM" id="SignalP"/>
    </source>
</evidence>
<dbReference type="InterPro" id="IPR016186">
    <property type="entry name" value="C-type_lectin-like/link_sf"/>
</dbReference>
<dbReference type="Proteomes" id="UP000005408">
    <property type="component" value="Unassembled WGS sequence"/>
</dbReference>
<dbReference type="OMA" id="ACEPPFE"/>
<feature type="chain" id="PRO_5036445693" description="C-type lectin domain-containing protein" evidence="1">
    <location>
        <begin position="22"/>
        <end position="166"/>
    </location>
</feature>
<name>A0A8W8L6Y4_MAGGI</name>
<dbReference type="OrthoDB" id="6047911at2759"/>
<dbReference type="Pfam" id="PF00059">
    <property type="entry name" value="Lectin_C"/>
    <property type="match status" value="1"/>
</dbReference>
<accession>A0A8W8L6Y4</accession>
<dbReference type="SUPFAM" id="SSF56436">
    <property type="entry name" value="C-type lectin-like"/>
    <property type="match status" value="1"/>
</dbReference>
<dbReference type="EnsemblMetazoa" id="G26960.1">
    <property type="protein sequence ID" value="G26960.1:cds"/>
    <property type="gene ID" value="G26960"/>
</dbReference>